<keyword evidence="4" id="KW-1185">Reference proteome</keyword>
<protein>
    <submittedName>
        <fullName evidence="3">Uncharacterized protein</fullName>
    </submittedName>
</protein>
<evidence type="ECO:0000256" key="2">
    <source>
        <dbReference type="SAM" id="SignalP"/>
    </source>
</evidence>
<reference evidence="3 4" key="1">
    <citation type="submission" date="2019-04" db="EMBL/GenBank/DDBJ databases">
        <title>Chromosome genome assembly for Takifugu flavidus.</title>
        <authorList>
            <person name="Xiao S."/>
        </authorList>
    </citation>
    <scope>NUCLEOTIDE SEQUENCE [LARGE SCALE GENOMIC DNA]</scope>
    <source>
        <strain evidence="3">HTHZ2018</strain>
        <tissue evidence="3">Muscle</tissue>
    </source>
</reference>
<evidence type="ECO:0000313" key="3">
    <source>
        <dbReference type="EMBL" id="TWW58537.1"/>
    </source>
</evidence>
<dbReference type="EMBL" id="RHFK02000019">
    <property type="protein sequence ID" value="TWW58537.1"/>
    <property type="molecule type" value="Genomic_DNA"/>
</dbReference>
<dbReference type="Proteomes" id="UP000324091">
    <property type="component" value="Chromosome 6"/>
</dbReference>
<organism evidence="3 4">
    <name type="scientific">Takifugu flavidus</name>
    <name type="common">sansaifugu</name>
    <dbReference type="NCBI Taxonomy" id="433684"/>
    <lineage>
        <taxon>Eukaryota</taxon>
        <taxon>Metazoa</taxon>
        <taxon>Chordata</taxon>
        <taxon>Craniata</taxon>
        <taxon>Vertebrata</taxon>
        <taxon>Euteleostomi</taxon>
        <taxon>Actinopterygii</taxon>
        <taxon>Neopterygii</taxon>
        <taxon>Teleostei</taxon>
        <taxon>Neoteleostei</taxon>
        <taxon>Acanthomorphata</taxon>
        <taxon>Eupercaria</taxon>
        <taxon>Tetraodontiformes</taxon>
        <taxon>Tetradontoidea</taxon>
        <taxon>Tetraodontidae</taxon>
        <taxon>Takifugu</taxon>
    </lineage>
</organism>
<feature type="chain" id="PRO_5023106397" evidence="2">
    <location>
        <begin position="22"/>
        <end position="99"/>
    </location>
</feature>
<sequence>MGRMKFAVALLCVSLAAVRDAVQGKAKLQILAPSLLYGIGVCCLEGSTKEILQCQQWMVKWTPPTPIPHPPSPIPPLGPSRNSGCPNGAMGNSGELWVP</sequence>
<evidence type="ECO:0000256" key="1">
    <source>
        <dbReference type="SAM" id="MobiDB-lite"/>
    </source>
</evidence>
<feature type="signal peptide" evidence="2">
    <location>
        <begin position="1"/>
        <end position="21"/>
    </location>
</feature>
<accession>A0A5C6MYK6</accession>
<evidence type="ECO:0000313" key="4">
    <source>
        <dbReference type="Proteomes" id="UP000324091"/>
    </source>
</evidence>
<name>A0A5C6MYK6_9TELE</name>
<feature type="compositionally biased region" description="Pro residues" evidence="1">
    <location>
        <begin position="68"/>
        <end position="78"/>
    </location>
</feature>
<feature type="region of interest" description="Disordered" evidence="1">
    <location>
        <begin position="68"/>
        <end position="99"/>
    </location>
</feature>
<gene>
    <name evidence="3" type="ORF">D4764_06G0000670</name>
</gene>
<dbReference type="AlphaFoldDB" id="A0A5C6MYK6"/>
<comment type="caution">
    <text evidence="3">The sequence shown here is derived from an EMBL/GenBank/DDBJ whole genome shotgun (WGS) entry which is preliminary data.</text>
</comment>
<proteinExistence type="predicted"/>
<keyword evidence="2" id="KW-0732">Signal</keyword>